<organism evidence="2 3">
    <name type="scientific">candidate division MSBL1 archaeon SCGC-AAA382A03</name>
    <dbReference type="NCBI Taxonomy" id="1698278"/>
    <lineage>
        <taxon>Archaea</taxon>
        <taxon>Methanobacteriati</taxon>
        <taxon>Methanobacteriota</taxon>
        <taxon>candidate division MSBL1</taxon>
    </lineage>
</organism>
<keyword evidence="3" id="KW-1185">Reference proteome</keyword>
<dbReference type="Proteomes" id="UP000070549">
    <property type="component" value="Unassembled WGS sequence"/>
</dbReference>
<reference evidence="2 3" key="1">
    <citation type="journal article" date="2016" name="Sci. Rep.">
        <title>Metabolic traits of an uncultured archaeal lineage -MSBL1- from brine pools of the Red Sea.</title>
        <authorList>
            <person name="Mwirichia R."/>
            <person name="Alam I."/>
            <person name="Rashid M."/>
            <person name="Vinu M."/>
            <person name="Ba-Alawi W."/>
            <person name="Anthony Kamau A."/>
            <person name="Kamanda Ngugi D."/>
            <person name="Goker M."/>
            <person name="Klenk H.P."/>
            <person name="Bajic V."/>
            <person name="Stingl U."/>
        </authorList>
    </citation>
    <scope>NUCLEOTIDE SEQUENCE [LARGE SCALE GENOMIC DNA]</scope>
    <source>
        <strain evidence="2">SCGC-AAA382A03</strain>
    </source>
</reference>
<name>A0A133VGG4_9EURY</name>
<sequence length="66" mass="7264">MFSVFLEGVAADGLDPSPLPSRFLPETGVPLCSRRFTFTMRAERKGRLSSPVSPPQKGEREGERGK</sequence>
<dbReference type="EMBL" id="LHYC01000011">
    <property type="protein sequence ID" value="KXB05505.1"/>
    <property type="molecule type" value="Genomic_DNA"/>
</dbReference>
<proteinExistence type="predicted"/>
<evidence type="ECO:0000256" key="1">
    <source>
        <dbReference type="SAM" id="MobiDB-lite"/>
    </source>
</evidence>
<accession>A0A133VGG4</accession>
<dbReference type="AlphaFoldDB" id="A0A133VGG4"/>
<feature type="compositionally biased region" description="Basic and acidic residues" evidence="1">
    <location>
        <begin position="57"/>
        <end position="66"/>
    </location>
</feature>
<protein>
    <submittedName>
        <fullName evidence="2">Uncharacterized protein</fullName>
    </submittedName>
</protein>
<feature type="region of interest" description="Disordered" evidence="1">
    <location>
        <begin position="42"/>
        <end position="66"/>
    </location>
</feature>
<evidence type="ECO:0000313" key="3">
    <source>
        <dbReference type="Proteomes" id="UP000070549"/>
    </source>
</evidence>
<gene>
    <name evidence="2" type="ORF">AKJ49_00600</name>
</gene>
<evidence type="ECO:0000313" key="2">
    <source>
        <dbReference type="EMBL" id="KXB05505.1"/>
    </source>
</evidence>
<comment type="caution">
    <text evidence="2">The sequence shown here is derived from an EMBL/GenBank/DDBJ whole genome shotgun (WGS) entry which is preliminary data.</text>
</comment>